<dbReference type="Gene3D" id="1.10.8.680">
    <property type="entry name" value="Ypt/Rab-GAP domain of gyp1p, domain 2"/>
    <property type="match status" value="1"/>
</dbReference>
<keyword evidence="5" id="KW-0343">GTPase activation</keyword>
<evidence type="ECO:0000256" key="5">
    <source>
        <dbReference type="ARBA" id="ARBA00022468"/>
    </source>
</evidence>
<evidence type="ECO:0000313" key="12">
    <source>
        <dbReference type="EMBL" id="CAD7245283.1"/>
    </source>
</evidence>
<dbReference type="InterPro" id="IPR039842">
    <property type="entry name" value="TBC1D7"/>
</dbReference>
<dbReference type="InterPro" id="IPR000195">
    <property type="entry name" value="Rab-GAP-TBC_dom"/>
</dbReference>
<comment type="function">
    <text evidence="10">Non-catalytic component of the TSC-TBC complex, a multiprotein complex that acts as a negative regulator of the canonical mTORC1 complex, an evolutionarily conserved central nutrient sensor that stimulates anabolic reactions and macromolecule biosynthesis to promote cellular biomass generation and growth. The TSC-TBC complex acts as a GTPase-activating protein (GAP) for the small GTPase RHEB, a direct activator of the protein kinase activity of mTORC1. In absence of nutrients, the TSC-TBC complex inhibits mTORC1, thereby preventing phosphorylation of ribosomal protein S6 kinase (RPS6KB1 and RPS6KB2) and EIF4EBP1 (4E-BP1) by the mTORC1 signaling. The TSC-TBC complex is inactivated in response to nutrients, relieving inhibition of mTORC1.</text>
</comment>
<evidence type="ECO:0000256" key="3">
    <source>
        <dbReference type="ARBA" id="ARBA00004656"/>
    </source>
</evidence>
<keyword evidence="7" id="KW-0472">Membrane</keyword>
<reference evidence="12" key="1">
    <citation type="submission" date="2020-11" db="EMBL/GenBank/DDBJ databases">
        <authorList>
            <person name="Tran Van P."/>
        </authorList>
    </citation>
    <scope>NUCLEOTIDE SEQUENCE</scope>
</reference>
<keyword evidence="6" id="KW-0963">Cytoplasm</keyword>
<feature type="domain" description="Rab-GAP TBC" evidence="11">
    <location>
        <begin position="72"/>
        <end position="255"/>
    </location>
</feature>
<dbReference type="GO" id="GO:0005096">
    <property type="term" value="F:GTPase activator activity"/>
    <property type="evidence" value="ECO:0007669"/>
    <property type="project" value="UniProtKB-KW"/>
</dbReference>
<evidence type="ECO:0000256" key="10">
    <source>
        <dbReference type="ARBA" id="ARBA00046045"/>
    </source>
</evidence>
<evidence type="ECO:0000256" key="2">
    <source>
        <dbReference type="ARBA" id="ARBA00004541"/>
    </source>
</evidence>
<keyword evidence="8" id="KW-0458">Lysosome</keyword>
<evidence type="ECO:0000256" key="6">
    <source>
        <dbReference type="ARBA" id="ARBA00022490"/>
    </source>
</evidence>
<dbReference type="GO" id="GO:0031410">
    <property type="term" value="C:cytoplasmic vesicle"/>
    <property type="evidence" value="ECO:0007669"/>
    <property type="project" value="UniProtKB-SubCell"/>
</dbReference>
<dbReference type="GO" id="GO:0005829">
    <property type="term" value="C:cytosol"/>
    <property type="evidence" value="ECO:0007669"/>
    <property type="project" value="UniProtKB-SubCell"/>
</dbReference>
<dbReference type="InterPro" id="IPR043039">
    <property type="entry name" value="TBC1D7_dom2"/>
</dbReference>
<dbReference type="GO" id="GO:0032007">
    <property type="term" value="P:negative regulation of TOR signaling"/>
    <property type="evidence" value="ECO:0007669"/>
    <property type="project" value="TreeGrafter"/>
</dbReference>
<accession>A0A7R8XFH9</accession>
<dbReference type="InterPro" id="IPR035969">
    <property type="entry name" value="Rab-GAP_TBC_sf"/>
</dbReference>
<evidence type="ECO:0000256" key="1">
    <source>
        <dbReference type="ARBA" id="ARBA00004514"/>
    </source>
</evidence>
<evidence type="ECO:0000313" key="13">
    <source>
        <dbReference type="Proteomes" id="UP000677054"/>
    </source>
</evidence>
<protein>
    <recommendedName>
        <fullName evidence="4">TBC1 domain family member 7</fullName>
    </recommendedName>
</protein>
<dbReference type="EMBL" id="CAJPEV010000823">
    <property type="protein sequence ID" value="CAG0888844.1"/>
    <property type="molecule type" value="Genomic_DNA"/>
</dbReference>
<evidence type="ECO:0000256" key="9">
    <source>
        <dbReference type="ARBA" id="ARBA00023329"/>
    </source>
</evidence>
<keyword evidence="9" id="KW-0968">Cytoplasmic vesicle</keyword>
<dbReference type="GO" id="GO:0005765">
    <property type="term" value="C:lysosomal membrane"/>
    <property type="evidence" value="ECO:0007669"/>
    <property type="project" value="UniProtKB-SubCell"/>
</dbReference>
<dbReference type="SUPFAM" id="SSF47923">
    <property type="entry name" value="Ypt/Rab-GAP domain of gyp1p"/>
    <property type="match status" value="1"/>
</dbReference>
<dbReference type="Gene3D" id="1.10.472.80">
    <property type="entry name" value="Ypt/Rab-GAP domain of gyp1p, domain 3"/>
    <property type="match status" value="1"/>
</dbReference>
<keyword evidence="13" id="KW-1185">Reference proteome</keyword>
<evidence type="ECO:0000256" key="7">
    <source>
        <dbReference type="ARBA" id="ARBA00023136"/>
    </source>
</evidence>
<dbReference type="PROSITE" id="PS50086">
    <property type="entry name" value="TBC_RABGAP"/>
    <property type="match status" value="1"/>
</dbReference>
<dbReference type="EMBL" id="LR900340">
    <property type="protein sequence ID" value="CAD7245283.1"/>
    <property type="molecule type" value="Genomic_DNA"/>
</dbReference>
<name>A0A7R8XFH9_9CRUS</name>
<comment type="subcellular location">
    <subcellularLocation>
        <location evidence="1">Cytoplasm</location>
        <location evidence="1">Cytosol</location>
    </subcellularLocation>
    <subcellularLocation>
        <location evidence="2">Cytoplasmic vesicle</location>
    </subcellularLocation>
    <subcellularLocation>
        <location evidence="3">Lysosome membrane</location>
    </subcellularLocation>
</comment>
<dbReference type="Pfam" id="PF00566">
    <property type="entry name" value="RabGAP-TBC"/>
    <property type="match status" value="1"/>
</dbReference>
<evidence type="ECO:0000256" key="4">
    <source>
        <dbReference type="ARBA" id="ARBA00015455"/>
    </source>
</evidence>
<dbReference type="Proteomes" id="UP000677054">
    <property type="component" value="Unassembled WGS sequence"/>
</dbReference>
<evidence type="ECO:0000259" key="11">
    <source>
        <dbReference type="PROSITE" id="PS50086"/>
    </source>
</evidence>
<dbReference type="AlphaFoldDB" id="A0A7R8XFH9"/>
<dbReference type="OrthoDB" id="18718at2759"/>
<organism evidence="12">
    <name type="scientific">Darwinula stevensoni</name>
    <dbReference type="NCBI Taxonomy" id="69355"/>
    <lineage>
        <taxon>Eukaryota</taxon>
        <taxon>Metazoa</taxon>
        <taxon>Ecdysozoa</taxon>
        <taxon>Arthropoda</taxon>
        <taxon>Crustacea</taxon>
        <taxon>Oligostraca</taxon>
        <taxon>Ostracoda</taxon>
        <taxon>Podocopa</taxon>
        <taxon>Podocopida</taxon>
        <taxon>Darwinulocopina</taxon>
        <taxon>Darwinuloidea</taxon>
        <taxon>Darwinulidae</taxon>
        <taxon>Darwinula</taxon>
    </lineage>
</organism>
<dbReference type="PANTHER" id="PTHR13530">
    <property type="entry name" value="TBC1 DOMAIN FAMILY MEMBER 7"/>
    <property type="match status" value="1"/>
</dbReference>
<evidence type="ECO:0000256" key="8">
    <source>
        <dbReference type="ARBA" id="ARBA00023228"/>
    </source>
</evidence>
<dbReference type="PANTHER" id="PTHR13530:SF3">
    <property type="entry name" value="TBC1 DOMAIN FAMILY MEMBER 7"/>
    <property type="match status" value="1"/>
</dbReference>
<sequence>MLDCTHDADGRNTLEDFRLGATRVDKEQGLGQSYYYEKVGFRGVEEKKSLEILLKEDPLDLIKLKHFCARFPVLEQYRISMWKVLLGVVPPYQSCREFVMQQRQEQYQDLIRLVTNVLKWSPSEAPLHRTFVLMWLVETRRLCFDRHRQFEDTEVQSMETLAGTLLDMFDDSPIICYWMAKNLKSLSSELEPKYPIFIDLFWTTLEKENARLQQHLVKIGYSKVIPLEIWFRDFFAGILHQSALQRVWDKVLGGSPKVLVFVALALLLTLRMTLITRKLCHEIEASIATAITSTLRVSEDSASQVVLNAFDLGQKHGYLMTS</sequence>
<gene>
    <name evidence="12" type="ORF">DSTB1V02_LOCUS5157</name>
</gene>
<proteinExistence type="predicted"/>
<dbReference type="Gene3D" id="1.10.10.750">
    <property type="entry name" value="Ypt/Rab-GAP domain of gyp1p, domain 1"/>
    <property type="match status" value="1"/>
</dbReference>